<dbReference type="OrthoDB" id="9807246at2"/>
<keyword evidence="6" id="KW-1185">Reference proteome</keyword>
<dbReference type="Proteomes" id="UP000035444">
    <property type="component" value="Unassembled WGS sequence"/>
</dbReference>
<proteinExistence type="inferred from homology"/>
<dbReference type="Gene3D" id="2.170.150.70">
    <property type="match status" value="1"/>
</dbReference>
<dbReference type="InterPro" id="IPR006913">
    <property type="entry name" value="CENP-V/GFA"/>
</dbReference>
<dbReference type="SUPFAM" id="SSF51316">
    <property type="entry name" value="Mss4-like"/>
    <property type="match status" value="1"/>
</dbReference>
<dbReference type="InterPro" id="IPR011057">
    <property type="entry name" value="Mss4-like_sf"/>
</dbReference>
<dbReference type="GO" id="GO:0046872">
    <property type="term" value="F:metal ion binding"/>
    <property type="evidence" value="ECO:0007669"/>
    <property type="project" value="UniProtKB-KW"/>
</dbReference>
<evidence type="ECO:0000256" key="1">
    <source>
        <dbReference type="ARBA" id="ARBA00005495"/>
    </source>
</evidence>
<protein>
    <submittedName>
        <fullName evidence="5">Aldehyde-activating protein</fullName>
    </submittedName>
</protein>
<gene>
    <name evidence="5" type="ORF">WH96_06135</name>
</gene>
<keyword evidence="2" id="KW-0479">Metal-binding</keyword>
<dbReference type="PROSITE" id="PS51891">
    <property type="entry name" value="CENP_V_GFA"/>
    <property type="match status" value="1"/>
</dbReference>
<dbReference type="PATRIC" id="fig|1489064.4.peg.2450"/>
<dbReference type="STRING" id="1489064.WH96_06135"/>
<dbReference type="AlphaFoldDB" id="A0A0H2MHJ4"/>
<keyword evidence="3" id="KW-0862">Zinc</keyword>
<evidence type="ECO:0000313" key="5">
    <source>
        <dbReference type="EMBL" id="KLN61858.1"/>
    </source>
</evidence>
<dbReference type="RefSeq" id="WP_047763195.1">
    <property type="nucleotide sequence ID" value="NZ_LAQL01000003.1"/>
</dbReference>
<dbReference type="InterPro" id="IPR052355">
    <property type="entry name" value="CENP-V-like"/>
</dbReference>
<reference evidence="5 6" key="1">
    <citation type="submission" date="2015-03" db="EMBL/GenBank/DDBJ databases">
        <title>Genome Sequence of Kiloniella spongiae MEBiC09566, isolated from a marine sponge.</title>
        <authorList>
            <person name="Shao Z."/>
            <person name="Wang L."/>
            <person name="Li X."/>
        </authorList>
    </citation>
    <scope>NUCLEOTIDE SEQUENCE [LARGE SCALE GENOMIC DNA]</scope>
    <source>
        <strain evidence="5 6">MEBiC09566</strain>
    </source>
</reference>
<dbReference type="PANTHER" id="PTHR28620:SF1">
    <property type="entry name" value="CENP-V_GFA DOMAIN-CONTAINING PROTEIN"/>
    <property type="match status" value="1"/>
</dbReference>
<accession>A0A0H2MHJ4</accession>
<evidence type="ECO:0000256" key="2">
    <source>
        <dbReference type="ARBA" id="ARBA00022723"/>
    </source>
</evidence>
<dbReference type="GO" id="GO:0016846">
    <property type="term" value="F:carbon-sulfur lyase activity"/>
    <property type="evidence" value="ECO:0007669"/>
    <property type="project" value="InterPro"/>
</dbReference>
<evidence type="ECO:0000313" key="6">
    <source>
        <dbReference type="Proteomes" id="UP000035444"/>
    </source>
</evidence>
<organism evidence="5 6">
    <name type="scientific">Kiloniella spongiae</name>
    <dbReference type="NCBI Taxonomy" id="1489064"/>
    <lineage>
        <taxon>Bacteria</taxon>
        <taxon>Pseudomonadati</taxon>
        <taxon>Pseudomonadota</taxon>
        <taxon>Alphaproteobacteria</taxon>
        <taxon>Rhodospirillales</taxon>
        <taxon>Kiloniellaceae</taxon>
        <taxon>Kiloniella</taxon>
    </lineage>
</organism>
<comment type="caution">
    <text evidence="5">The sequence shown here is derived from an EMBL/GenBank/DDBJ whole genome shotgun (WGS) entry which is preliminary data.</text>
</comment>
<dbReference type="PANTHER" id="PTHR28620">
    <property type="entry name" value="CENTROMERE PROTEIN V"/>
    <property type="match status" value="1"/>
</dbReference>
<dbReference type="EMBL" id="LAQL01000003">
    <property type="protein sequence ID" value="KLN61858.1"/>
    <property type="molecule type" value="Genomic_DNA"/>
</dbReference>
<dbReference type="Pfam" id="PF04828">
    <property type="entry name" value="GFA"/>
    <property type="match status" value="1"/>
</dbReference>
<evidence type="ECO:0000259" key="4">
    <source>
        <dbReference type="PROSITE" id="PS51891"/>
    </source>
</evidence>
<feature type="domain" description="CENP-V/GFA" evidence="4">
    <location>
        <begin position="1"/>
        <end position="115"/>
    </location>
</feature>
<comment type="similarity">
    <text evidence="1">Belongs to the Gfa family.</text>
</comment>
<evidence type="ECO:0000256" key="3">
    <source>
        <dbReference type="ARBA" id="ARBA00022833"/>
    </source>
</evidence>
<sequence>MEATCHCKSVRLKIKEKPEFLLSCNCSICHRYGALWTYSTPDQIKVEYSNGETKAYKHSDETIAFHHCENCGCVTHWIGTDKYPEPRMAVNARLFDRSDIEGIKVRKFDGADTWSFIGE</sequence>
<name>A0A0H2MHJ4_9PROT</name>